<evidence type="ECO:0000256" key="1">
    <source>
        <dbReference type="ARBA" id="ARBA00023015"/>
    </source>
</evidence>
<dbReference type="CDD" id="cd06267">
    <property type="entry name" value="PBP1_LacI_sugar_binding-like"/>
    <property type="match status" value="1"/>
</dbReference>
<dbReference type="PROSITE" id="PS50932">
    <property type="entry name" value="HTH_LACI_2"/>
    <property type="match status" value="1"/>
</dbReference>
<dbReference type="SUPFAM" id="SSF47413">
    <property type="entry name" value="lambda repressor-like DNA-binding domains"/>
    <property type="match status" value="1"/>
</dbReference>
<dbReference type="Pfam" id="PF00356">
    <property type="entry name" value="LacI"/>
    <property type="match status" value="1"/>
</dbReference>
<organism evidence="5 6">
    <name type="scientific">Caproiciproducens faecalis</name>
    <dbReference type="NCBI Taxonomy" id="2820301"/>
    <lineage>
        <taxon>Bacteria</taxon>
        <taxon>Bacillati</taxon>
        <taxon>Bacillota</taxon>
        <taxon>Clostridia</taxon>
        <taxon>Eubacteriales</taxon>
        <taxon>Acutalibacteraceae</taxon>
        <taxon>Caproiciproducens</taxon>
    </lineage>
</organism>
<keyword evidence="2 5" id="KW-0238">DNA-binding</keyword>
<dbReference type="InterPro" id="IPR010982">
    <property type="entry name" value="Lambda_DNA-bd_dom_sf"/>
</dbReference>
<feature type="domain" description="HTH lacI-type" evidence="4">
    <location>
        <begin position="8"/>
        <end position="62"/>
    </location>
</feature>
<keyword evidence="3" id="KW-0804">Transcription</keyword>
<dbReference type="EMBL" id="JAGFNZ010000002">
    <property type="protein sequence ID" value="MBW7572364.1"/>
    <property type="molecule type" value="Genomic_DNA"/>
</dbReference>
<dbReference type="PANTHER" id="PTHR30146:SF109">
    <property type="entry name" value="HTH-TYPE TRANSCRIPTIONAL REGULATOR GALS"/>
    <property type="match status" value="1"/>
</dbReference>
<protein>
    <submittedName>
        <fullName evidence="5">LacI family DNA-binding transcriptional regulator</fullName>
    </submittedName>
</protein>
<evidence type="ECO:0000313" key="5">
    <source>
        <dbReference type="EMBL" id="MBW7572364.1"/>
    </source>
</evidence>
<accession>A0ABS7DM31</accession>
<dbReference type="RefSeq" id="WP_219964771.1">
    <property type="nucleotide sequence ID" value="NZ_JAGFNZ010000002.1"/>
</dbReference>
<evidence type="ECO:0000313" key="6">
    <source>
        <dbReference type="Proteomes" id="UP000719942"/>
    </source>
</evidence>
<dbReference type="CDD" id="cd01392">
    <property type="entry name" value="HTH_LacI"/>
    <property type="match status" value="1"/>
</dbReference>
<evidence type="ECO:0000256" key="3">
    <source>
        <dbReference type="ARBA" id="ARBA00023163"/>
    </source>
</evidence>
<dbReference type="GO" id="GO:0003677">
    <property type="term" value="F:DNA binding"/>
    <property type="evidence" value="ECO:0007669"/>
    <property type="project" value="UniProtKB-KW"/>
</dbReference>
<name>A0ABS7DM31_9FIRM</name>
<evidence type="ECO:0000259" key="4">
    <source>
        <dbReference type="PROSITE" id="PS50932"/>
    </source>
</evidence>
<dbReference type="Gene3D" id="3.40.50.2300">
    <property type="match status" value="2"/>
</dbReference>
<dbReference type="InterPro" id="IPR000843">
    <property type="entry name" value="HTH_LacI"/>
</dbReference>
<dbReference type="SUPFAM" id="SSF53822">
    <property type="entry name" value="Periplasmic binding protein-like I"/>
    <property type="match status" value="1"/>
</dbReference>
<dbReference type="Proteomes" id="UP000719942">
    <property type="component" value="Unassembled WGS sequence"/>
</dbReference>
<comment type="caution">
    <text evidence="5">The sequence shown here is derived from an EMBL/GenBank/DDBJ whole genome shotgun (WGS) entry which is preliminary data.</text>
</comment>
<sequence length="334" mass="37716">MEEPFKCATRADVAKRAGVSETIVSYVLNNNRYVDKDKRERVLKAVKELHYTPNNIARALKGKNSNHIIFIADRINNEYFNQLTFEMDKYAYEKGWLLSLCSNRNQPDFVRQIIGRRFDGIVISSISIPESFEQEFVDAGIPVVVLQNRASNNLTGAAFIGPGLYHGARDVVRYLYDRGRRNILYIDRISTHNHYSTLSDSRLRGFITEMEACGLQHEGHVITGCTSPEEVQEKLGAYLLEHPVDAVFGRNDQIACYAMKKILSTGRRVPDDVAVVGYDNSSICQIVTPTLTTMEAQKGMIAKVAIDMIYQMQTQGTLPDPVHFPAKMIVREST</sequence>
<evidence type="ECO:0000256" key="2">
    <source>
        <dbReference type="ARBA" id="ARBA00023125"/>
    </source>
</evidence>
<keyword evidence="1" id="KW-0805">Transcription regulation</keyword>
<dbReference type="Pfam" id="PF13377">
    <property type="entry name" value="Peripla_BP_3"/>
    <property type="match status" value="1"/>
</dbReference>
<dbReference type="InterPro" id="IPR028082">
    <property type="entry name" value="Peripla_BP_I"/>
</dbReference>
<dbReference type="SMART" id="SM00354">
    <property type="entry name" value="HTH_LACI"/>
    <property type="match status" value="1"/>
</dbReference>
<keyword evidence="6" id="KW-1185">Reference proteome</keyword>
<dbReference type="Gene3D" id="1.10.260.40">
    <property type="entry name" value="lambda repressor-like DNA-binding domains"/>
    <property type="match status" value="1"/>
</dbReference>
<dbReference type="InterPro" id="IPR046335">
    <property type="entry name" value="LacI/GalR-like_sensor"/>
</dbReference>
<gene>
    <name evidence="5" type="ORF">J5W02_06010</name>
</gene>
<proteinExistence type="predicted"/>
<dbReference type="PANTHER" id="PTHR30146">
    <property type="entry name" value="LACI-RELATED TRANSCRIPTIONAL REPRESSOR"/>
    <property type="match status" value="1"/>
</dbReference>
<reference evidence="5 6" key="1">
    <citation type="submission" date="2021-03" db="EMBL/GenBank/DDBJ databases">
        <title>Caproiciproducens sp. nov. isolated from feces of cow.</title>
        <authorList>
            <person name="Choi J.-Y."/>
        </authorList>
    </citation>
    <scope>NUCLEOTIDE SEQUENCE [LARGE SCALE GENOMIC DNA]</scope>
    <source>
        <strain evidence="5 6">AGMB10547</strain>
    </source>
</reference>